<dbReference type="PANTHER" id="PTHR43737">
    <property type="entry name" value="BLL7424 PROTEIN"/>
    <property type="match status" value="1"/>
</dbReference>
<sequence>MKRQKLYHLTLFFFFVLSVGSMQPVMAELTQQQITRTLYQATFGPTPQSRAQLESQGLNLWLENQLNYPPTLHINLYQTPFTRGAQANRENSWYQISVTSQDQLRQRTAFALSQILVVSRYGNSLSGKALGLVTYYDLLVENAFGNYRDLLYKTATHPVMGSYLSMMGSKKADNTTGSLPDENYARELMQLFTIGLYELNLDGTKKRDSAGNAIPTYSQSDVQELARSLTGWLKSDSAFTKPMRVVDWRHDDGSKAFLGSTIPSGLNADDELNLVMDILMAHDNIAPFVSKQLIQRLVTSNPTPDYVERVASVFNDNGSGTKGDLGAVVSAILTDPEALGLSTVQPIKLKEPIIVFMNFHRALGFEPIDNRYYGAVGLMNSANQGALRSRSVFNFYSPDYVPSTSFSNAGLVAPEFELLDWSVYTDVVNTMYNEIRQNGGRTHALALNEYYQLLDDHPALVTLIDQRLLGGDASTELKEILLNVLDAYKSNYVAKTKLSLAFFTVLSSQEFFVQD</sequence>
<gene>
    <name evidence="1" type="ORF">VroAM7_33600</name>
</gene>
<protein>
    <recommendedName>
        <fullName evidence="3">DUF1800 domain-containing protein</fullName>
    </recommendedName>
</protein>
<dbReference type="PANTHER" id="PTHR43737:SF1">
    <property type="entry name" value="DUF1501 DOMAIN-CONTAINING PROTEIN"/>
    <property type="match status" value="1"/>
</dbReference>
<dbReference type="RefSeq" id="WP_138955462.1">
    <property type="nucleotide sequence ID" value="NZ_AP019799.1"/>
</dbReference>
<dbReference type="Pfam" id="PF08811">
    <property type="entry name" value="DUF1800"/>
    <property type="match status" value="1"/>
</dbReference>
<dbReference type="AlphaFoldDB" id="A0A510IAX5"/>
<dbReference type="EMBL" id="AP019799">
    <property type="protein sequence ID" value="BBL90707.1"/>
    <property type="molecule type" value="Genomic_DNA"/>
</dbReference>
<accession>A0A510IAX5</accession>
<dbReference type="InterPro" id="IPR014917">
    <property type="entry name" value="DUF1800"/>
</dbReference>
<proteinExistence type="predicted"/>
<dbReference type="Proteomes" id="UP000315115">
    <property type="component" value="Chromosome 2"/>
</dbReference>
<evidence type="ECO:0008006" key="3">
    <source>
        <dbReference type="Google" id="ProtNLM"/>
    </source>
</evidence>
<evidence type="ECO:0000313" key="1">
    <source>
        <dbReference type="EMBL" id="BBL90707.1"/>
    </source>
</evidence>
<reference evidence="2" key="1">
    <citation type="submission" date="2019-07" db="EMBL/GenBank/DDBJ databases">
        <title>Complete Genome Sequences of Vibrion rotiferianus strain AM7.</title>
        <authorList>
            <person name="Miyazaki K."/>
            <person name="Wiseschart A."/>
            <person name="Pootanakit K."/>
            <person name="Ishimori K."/>
            <person name="Kitahara K."/>
        </authorList>
    </citation>
    <scope>NUCLEOTIDE SEQUENCE [LARGE SCALE GENOMIC DNA]</scope>
    <source>
        <strain evidence="2">AM7</strain>
    </source>
</reference>
<organism evidence="1 2">
    <name type="scientific">Vibrio rotiferianus</name>
    <dbReference type="NCBI Taxonomy" id="190895"/>
    <lineage>
        <taxon>Bacteria</taxon>
        <taxon>Pseudomonadati</taxon>
        <taxon>Pseudomonadota</taxon>
        <taxon>Gammaproteobacteria</taxon>
        <taxon>Vibrionales</taxon>
        <taxon>Vibrionaceae</taxon>
        <taxon>Vibrio</taxon>
    </lineage>
</organism>
<name>A0A510IAX5_9VIBR</name>
<evidence type="ECO:0000313" key="2">
    <source>
        <dbReference type="Proteomes" id="UP000315115"/>
    </source>
</evidence>